<dbReference type="AlphaFoldDB" id="A0A8J7CCK8"/>
<evidence type="ECO:0000256" key="9">
    <source>
        <dbReference type="ARBA" id="ARBA00074363"/>
    </source>
</evidence>
<dbReference type="GO" id="GO:0016787">
    <property type="term" value="F:hydrolase activity"/>
    <property type="evidence" value="ECO:0007669"/>
    <property type="project" value="UniProtKB-KW"/>
</dbReference>
<comment type="similarity">
    <text evidence="7">Belongs to the DEAD box helicase family.</text>
</comment>
<dbReference type="SMART" id="SM00490">
    <property type="entry name" value="HELICc"/>
    <property type="match status" value="1"/>
</dbReference>
<evidence type="ECO:0000256" key="7">
    <source>
        <dbReference type="ARBA" id="ARBA00038437"/>
    </source>
</evidence>
<dbReference type="GO" id="GO:0005524">
    <property type="term" value="F:ATP binding"/>
    <property type="evidence" value="ECO:0007669"/>
    <property type="project" value="UniProtKB-KW"/>
</dbReference>
<comment type="catalytic activity">
    <reaction evidence="8">
        <text>ATP + H2O = ADP + phosphate + H(+)</text>
        <dbReference type="Rhea" id="RHEA:13065"/>
        <dbReference type="ChEBI" id="CHEBI:15377"/>
        <dbReference type="ChEBI" id="CHEBI:15378"/>
        <dbReference type="ChEBI" id="CHEBI:30616"/>
        <dbReference type="ChEBI" id="CHEBI:43474"/>
        <dbReference type="ChEBI" id="CHEBI:456216"/>
        <dbReference type="EC" id="3.6.4.13"/>
    </reaction>
</comment>
<evidence type="ECO:0000256" key="3">
    <source>
        <dbReference type="ARBA" id="ARBA00022741"/>
    </source>
</evidence>
<reference evidence="15 16" key="1">
    <citation type="submission" date="2020-08" db="EMBL/GenBank/DDBJ databases">
        <title>Acidobacteriota in marine sediments use diverse sulfur dissimilation pathways.</title>
        <authorList>
            <person name="Wasmund K."/>
        </authorList>
    </citation>
    <scope>NUCLEOTIDE SEQUENCE [LARGE SCALE GENOMIC DNA]</scope>
    <source>
        <strain evidence="15">MAG AM4</strain>
    </source>
</reference>
<evidence type="ECO:0000256" key="4">
    <source>
        <dbReference type="ARBA" id="ARBA00022801"/>
    </source>
</evidence>
<accession>A0A8J7CCK8</accession>
<dbReference type="Pfam" id="PF00271">
    <property type="entry name" value="Helicase_C"/>
    <property type="match status" value="1"/>
</dbReference>
<evidence type="ECO:0000313" key="16">
    <source>
        <dbReference type="Proteomes" id="UP000648239"/>
    </source>
</evidence>
<dbReference type="InterPro" id="IPR050079">
    <property type="entry name" value="DEAD_box_RNA_helicase"/>
</dbReference>
<keyword evidence="5 15" id="KW-0347">Helicase</keyword>
<evidence type="ECO:0000256" key="11">
    <source>
        <dbReference type="SAM" id="MobiDB-lite"/>
    </source>
</evidence>
<dbReference type="EMBL" id="JACXWD010000012">
    <property type="protein sequence ID" value="MBD3867572.1"/>
    <property type="molecule type" value="Genomic_DNA"/>
</dbReference>
<dbReference type="PROSITE" id="PS51192">
    <property type="entry name" value="HELICASE_ATP_BIND_1"/>
    <property type="match status" value="1"/>
</dbReference>
<feature type="domain" description="Helicase ATP-binding" evidence="12">
    <location>
        <begin position="41"/>
        <end position="213"/>
    </location>
</feature>
<dbReference type="CDD" id="cd00268">
    <property type="entry name" value="DEADc"/>
    <property type="match status" value="1"/>
</dbReference>
<feature type="compositionally biased region" description="Low complexity" evidence="11">
    <location>
        <begin position="383"/>
        <end position="397"/>
    </location>
</feature>
<name>A0A8J7CCK8_9BACT</name>
<dbReference type="InterPro" id="IPR014001">
    <property type="entry name" value="Helicase_ATP-bd"/>
</dbReference>
<keyword evidence="3" id="KW-0547">Nucleotide-binding</keyword>
<dbReference type="GO" id="GO:0003676">
    <property type="term" value="F:nucleic acid binding"/>
    <property type="evidence" value="ECO:0007669"/>
    <property type="project" value="InterPro"/>
</dbReference>
<dbReference type="InterPro" id="IPR044742">
    <property type="entry name" value="DEAD/DEAH_RhlB"/>
</dbReference>
<dbReference type="FunFam" id="3.40.50.300:FF:000108">
    <property type="entry name" value="ATP-dependent RNA helicase RhlE"/>
    <property type="match status" value="1"/>
</dbReference>
<evidence type="ECO:0000259" key="13">
    <source>
        <dbReference type="PROSITE" id="PS51194"/>
    </source>
</evidence>
<evidence type="ECO:0000256" key="2">
    <source>
        <dbReference type="ARBA" id="ARBA00022490"/>
    </source>
</evidence>
<proteinExistence type="inferred from homology"/>
<protein>
    <recommendedName>
        <fullName evidence="9">DEAD-box ATP-dependent RNA helicase RhpA</fullName>
        <ecNumber evidence="1">3.6.4.13</ecNumber>
    </recommendedName>
</protein>
<comment type="caution">
    <text evidence="15">The sequence shown here is derived from an EMBL/GenBank/DDBJ whole genome shotgun (WGS) entry which is preliminary data.</text>
</comment>
<evidence type="ECO:0000259" key="12">
    <source>
        <dbReference type="PROSITE" id="PS51192"/>
    </source>
</evidence>
<sequence>MHDSKQESGTGFNAFDLGPSIQRGIAAAGFTEPRPIQDQAIPAALEGRDILGLAQTGTGKTAAFALPVLERLLSRRGGHDPRVLIVAPTRELATQIGEEIRSLARFTRIKVATVFGGVSINAQTTELRNRPEIVVACPGRLLDLLGRNALRLDSVESLVLDEADHMFDMGFLPDIRRIVAALPEKRQNLLFSATMPKEIRRLADRLLENPHVVELNHTQQLETIEHALYPVDETRKYDMLEHVLSGDDFRSAIVFTRTKHRAKRLAQKLDKSGHRAVALQGNMSQNARVRAMDGFRKREYDVLVATDIAARGIDVDQVTHVVNYDMPNTSDAYTHRIGRTGRSERDGKAYTFVTTEDGQMVREVERRIGSAIPRRKVEGMDIPVRQSGRPSRSPSRSSRPHRRRAS</sequence>
<feature type="domain" description="DEAD-box RNA helicase Q" evidence="14">
    <location>
        <begin position="10"/>
        <end position="38"/>
    </location>
</feature>
<dbReference type="GO" id="GO:0005829">
    <property type="term" value="C:cytosol"/>
    <property type="evidence" value="ECO:0007669"/>
    <property type="project" value="TreeGrafter"/>
</dbReference>
<feature type="short sequence motif" description="Q motif" evidence="10">
    <location>
        <begin position="10"/>
        <end position="38"/>
    </location>
</feature>
<dbReference type="GO" id="GO:0009266">
    <property type="term" value="P:response to temperature stimulus"/>
    <property type="evidence" value="ECO:0007669"/>
    <property type="project" value="UniProtKB-ARBA"/>
</dbReference>
<dbReference type="SMART" id="SM00487">
    <property type="entry name" value="DEXDc"/>
    <property type="match status" value="1"/>
</dbReference>
<dbReference type="GO" id="GO:0042255">
    <property type="term" value="P:ribosome assembly"/>
    <property type="evidence" value="ECO:0007669"/>
    <property type="project" value="UniProtKB-ARBA"/>
</dbReference>
<evidence type="ECO:0000256" key="5">
    <source>
        <dbReference type="ARBA" id="ARBA00022806"/>
    </source>
</evidence>
<feature type="region of interest" description="Disordered" evidence="11">
    <location>
        <begin position="372"/>
        <end position="406"/>
    </location>
</feature>
<dbReference type="Gene3D" id="3.40.50.300">
    <property type="entry name" value="P-loop containing nucleotide triphosphate hydrolases"/>
    <property type="match status" value="2"/>
</dbReference>
<keyword evidence="4" id="KW-0378">Hydrolase</keyword>
<gene>
    <name evidence="15" type="ORF">IFK94_05555</name>
</gene>
<dbReference type="InterPro" id="IPR027417">
    <property type="entry name" value="P-loop_NTPase"/>
</dbReference>
<dbReference type="EC" id="3.6.4.13" evidence="1"/>
<dbReference type="Pfam" id="PF00270">
    <property type="entry name" value="DEAD"/>
    <property type="match status" value="1"/>
</dbReference>
<dbReference type="PANTHER" id="PTHR47959">
    <property type="entry name" value="ATP-DEPENDENT RNA HELICASE RHLE-RELATED"/>
    <property type="match status" value="1"/>
</dbReference>
<dbReference type="InterPro" id="IPR001650">
    <property type="entry name" value="Helicase_C-like"/>
</dbReference>
<dbReference type="InterPro" id="IPR014014">
    <property type="entry name" value="RNA_helicase_DEAD_Q_motif"/>
</dbReference>
<dbReference type="SUPFAM" id="SSF52540">
    <property type="entry name" value="P-loop containing nucleoside triphosphate hydrolases"/>
    <property type="match status" value="1"/>
</dbReference>
<dbReference type="PANTHER" id="PTHR47959:SF13">
    <property type="entry name" value="ATP-DEPENDENT RNA HELICASE RHLE"/>
    <property type="match status" value="1"/>
</dbReference>
<keyword evidence="6" id="KW-0067">ATP-binding</keyword>
<evidence type="ECO:0000256" key="6">
    <source>
        <dbReference type="ARBA" id="ARBA00022840"/>
    </source>
</evidence>
<dbReference type="PROSITE" id="PS51194">
    <property type="entry name" value="HELICASE_CTER"/>
    <property type="match status" value="1"/>
</dbReference>
<evidence type="ECO:0000259" key="14">
    <source>
        <dbReference type="PROSITE" id="PS51195"/>
    </source>
</evidence>
<evidence type="ECO:0000256" key="8">
    <source>
        <dbReference type="ARBA" id="ARBA00047984"/>
    </source>
</evidence>
<feature type="domain" description="Helicase C-terminal" evidence="13">
    <location>
        <begin position="238"/>
        <end position="383"/>
    </location>
</feature>
<organism evidence="15 16">
    <name type="scientific">Candidatus Polarisedimenticola svalbardensis</name>
    <dbReference type="NCBI Taxonomy" id="2886004"/>
    <lineage>
        <taxon>Bacteria</taxon>
        <taxon>Pseudomonadati</taxon>
        <taxon>Acidobacteriota</taxon>
        <taxon>Candidatus Polarisedimenticolia</taxon>
        <taxon>Candidatus Polarisedimenticolales</taxon>
        <taxon>Candidatus Polarisedimenticolaceae</taxon>
        <taxon>Candidatus Polarisedimenticola</taxon>
    </lineage>
</organism>
<evidence type="ECO:0000256" key="1">
    <source>
        <dbReference type="ARBA" id="ARBA00012552"/>
    </source>
</evidence>
<keyword evidence="2" id="KW-0963">Cytoplasm</keyword>
<dbReference type="PROSITE" id="PS51195">
    <property type="entry name" value="Q_MOTIF"/>
    <property type="match status" value="1"/>
</dbReference>
<evidence type="ECO:0000256" key="10">
    <source>
        <dbReference type="PROSITE-ProRule" id="PRU00552"/>
    </source>
</evidence>
<dbReference type="InterPro" id="IPR011545">
    <property type="entry name" value="DEAD/DEAH_box_helicase_dom"/>
</dbReference>
<dbReference type="Proteomes" id="UP000648239">
    <property type="component" value="Unassembled WGS sequence"/>
</dbReference>
<dbReference type="CDD" id="cd18787">
    <property type="entry name" value="SF2_C_DEAD"/>
    <property type="match status" value="1"/>
</dbReference>
<dbReference type="GO" id="GO:0003724">
    <property type="term" value="F:RNA helicase activity"/>
    <property type="evidence" value="ECO:0007669"/>
    <property type="project" value="UniProtKB-EC"/>
</dbReference>
<evidence type="ECO:0000313" key="15">
    <source>
        <dbReference type="EMBL" id="MBD3867572.1"/>
    </source>
</evidence>